<comment type="caution">
    <text evidence="3">The sequence shown here is derived from an EMBL/GenBank/DDBJ whole genome shotgun (WGS) entry which is preliminary data.</text>
</comment>
<feature type="domain" description="HMA" evidence="2">
    <location>
        <begin position="1"/>
        <end position="67"/>
    </location>
</feature>
<dbReference type="InterPro" id="IPR017969">
    <property type="entry name" value="Heavy-metal-associated_CS"/>
</dbReference>
<sequence length="69" mass="7832">MKKEFTVEGMMCNHCRMHVEKALNRLEGVNATVTLEPPVATVEFTGGREYTLEELQKQVSEEAGDYNLK</sequence>
<dbReference type="Proteomes" id="UP000823619">
    <property type="component" value="Unassembled WGS sequence"/>
</dbReference>
<evidence type="ECO:0000256" key="1">
    <source>
        <dbReference type="ARBA" id="ARBA00022723"/>
    </source>
</evidence>
<evidence type="ECO:0000313" key="3">
    <source>
        <dbReference type="EMBL" id="MBO8444826.1"/>
    </source>
</evidence>
<dbReference type="PROSITE" id="PS50846">
    <property type="entry name" value="HMA_2"/>
    <property type="match status" value="1"/>
</dbReference>
<dbReference type="PROSITE" id="PS01047">
    <property type="entry name" value="HMA_1"/>
    <property type="match status" value="1"/>
</dbReference>
<proteinExistence type="predicted"/>
<evidence type="ECO:0000313" key="4">
    <source>
        <dbReference type="Proteomes" id="UP000823619"/>
    </source>
</evidence>
<dbReference type="InterPro" id="IPR036163">
    <property type="entry name" value="HMA_dom_sf"/>
</dbReference>
<accession>A0A9D9HAZ9</accession>
<reference evidence="3" key="1">
    <citation type="submission" date="2020-10" db="EMBL/GenBank/DDBJ databases">
        <authorList>
            <person name="Gilroy R."/>
        </authorList>
    </citation>
    <scope>NUCLEOTIDE SEQUENCE</scope>
    <source>
        <strain evidence="3">D5-748</strain>
    </source>
</reference>
<dbReference type="Pfam" id="PF00403">
    <property type="entry name" value="HMA"/>
    <property type="match status" value="1"/>
</dbReference>
<dbReference type="GO" id="GO:0046872">
    <property type="term" value="F:metal ion binding"/>
    <property type="evidence" value="ECO:0007669"/>
    <property type="project" value="UniProtKB-KW"/>
</dbReference>
<reference evidence="3" key="2">
    <citation type="journal article" date="2021" name="PeerJ">
        <title>Extensive microbial diversity within the chicken gut microbiome revealed by metagenomics and culture.</title>
        <authorList>
            <person name="Gilroy R."/>
            <person name="Ravi A."/>
            <person name="Getino M."/>
            <person name="Pursley I."/>
            <person name="Horton D.L."/>
            <person name="Alikhan N.F."/>
            <person name="Baker D."/>
            <person name="Gharbi K."/>
            <person name="Hall N."/>
            <person name="Watson M."/>
            <person name="Adriaenssens E.M."/>
            <person name="Foster-Nyarko E."/>
            <person name="Jarju S."/>
            <person name="Secka A."/>
            <person name="Antonio M."/>
            <person name="Oren A."/>
            <person name="Chaudhuri R.R."/>
            <person name="La Ragione R."/>
            <person name="Hildebrand F."/>
            <person name="Pallen M.J."/>
        </authorList>
    </citation>
    <scope>NUCLEOTIDE SEQUENCE</scope>
    <source>
        <strain evidence="3">D5-748</strain>
    </source>
</reference>
<dbReference type="CDD" id="cd00371">
    <property type="entry name" value="HMA"/>
    <property type="match status" value="1"/>
</dbReference>
<gene>
    <name evidence="3" type="ORF">IAC23_03900</name>
</gene>
<keyword evidence="1" id="KW-0479">Metal-binding</keyword>
<protein>
    <submittedName>
        <fullName evidence="3">Heavy-metal-associated domain-containing protein</fullName>
    </submittedName>
</protein>
<dbReference type="AlphaFoldDB" id="A0A9D9HAZ9"/>
<name>A0A9D9HAZ9_9BACT</name>
<dbReference type="Gene3D" id="3.30.70.100">
    <property type="match status" value="1"/>
</dbReference>
<dbReference type="InterPro" id="IPR006121">
    <property type="entry name" value="HMA_dom"/>
</dbReference>
<dbReference type="SUPFAM" id="SSF55008">
    <property type="entry name" value="HMA, heavy metal-associated domain"/>
    <property type="match status" value="1"/>
</dbReference>
<dbReference type="EMBL" id="JADIMO010000044">
    <property type="protein sequence ID" value="MBO8444826.1"/>
    <property type="molecule type" value="Genomic_DNA"/>
</dbReference>
<evidence type="ECO:0000259" key="2">
    <source>
        <dbReference type="PROSITE" id="PS50846"/>
    </source>
</evidence>
<organism evidence="3 4">
    <name type="scientific">Candidatus Cryptobacteroides merdavium</name>
    <dbReference type="NCBI Taxonomy" id="2840769"/>
    <lineage>
        <taxon>Bacteria</taxon>
        <taxon>Pseudomonadati</taxon>
        <taxon>Bacteroidota</taxon>
        <taxon>Bacteroidia</taxon>
        <taxon>Bacteroidales</taxon>
        <taxon>Candidatus Cryptobacteroides</taxon>
    </lineage>
</organism>